<evidence type="ECO:0000256" key="3">
    <source>
        <dbReference type="ARBA" id="ARBA00008342"/>
    </source>
</evidence>
<comment type="caution">
    <text evidence="16">The sequence shown here is derived from an EMBL/GenBank/DDBJ whole genome shotgun (WGS) entry which is preliminary data.</text>
</comment>
<feature type="binding site" evidence="12">
    <location>
        <begin position="106"/>
        <end position="107"/>
    </location>
    <ligand>
        <name>CoA</name>
        <dbReference type="ChEBI" id="CHEBI:57287"/>
    </ligand>
</feature>
<dbReference type="InterPro" id="IPR008278">
    <property type="entry name" value="4-PPantetheinyl_Trfase_dom"/>
</dbReference>
<dbReference type="GO" id="GO:0000287">
    <property type="term" value="F:magnesium ion binding"/>
    <property type="evidence" value="ECO:0007669"/>
    <property type="project" value="InterPro"/>
</dbReference>
<feature type="binding site" evidence="13">
    <location>
        <position position="128"/>
    </location>
    <ligand>
        <name>Mg(2+)</name>
        <dbReference type="ChEBI" id="CHEBI:18420"/>
    </ligand>
</feature>
<keyword evidence="13" id="KW-0479">Metal-binding</keyword>
<comment type="pathway">
    <text evidence="2">Siderophore biosynthesis; enterobactin biosynthesis.</text>
</comment>
<comment type="subunit">
    <text evidence="4">EntB, EntD, EntE, and EntF form a multienzyme complex called enterobactin synthase.</text>
</comment>
<feature type="binding site" evidence="12">
    <location>
        <position position="173"/>
    </location>
    <ligand>
        <name>CoA</name>
        <dbReference type="ChEBI" id="CHEBI:57287"/>
    </ligand>
</feature>
<dbReference type="GO" id="GO:0008897">
    <property type="term" value="F:holo-[acyl-carrier-protein] synthase activity"/>
    <property type="evidence" value="ECO:0007669"/>
    <property type="project" value="InterPro"/>
</dbReference>
<comment type="similarity">
    <text evidence="3">Belongs to the P-Pant transferase superfamily. EntD family.</text>
</comment>
<dbReference type="InterPro" id="IPR041354">
    <property type="entry name" value="4PPT_N"/>
</dbReference>
<dbReference type="PANTHER" id="PTHR38096:SF1">
    <property type="entry name" value="ENTEROBACTIN SYNTHASE COMPONENT D"/>
    <property type="match status" value="1"/>
</dbReference>
<evidence type="ECO:0000259" key="14">
    <source>
        <dbReference type="Pfam" id="PF01648"/>
    </source>
</evidence>
<dbReference type="Pfam" id="PF01648">
    <property type="entry name" value="ACPS"/>
    <property type="match status" value="1"/>
</dbReference>
<feature type="domain" description="4'-phosphopantetheinyl transferase" evidence="14">
    <location>
        <begin position="126"/>
        <end position="211"/>
    </location>
</feature>
<feature type="binding site" evidence="12">
    <location>
        <position position="62"/>
    </location>
    <ligand>
        <name>CoA</name>
        <dbReference type="ChEBI" id="CHEBI:57287"/>
    </ligand>
</feature>
<evidence type="ECO:0000256" key="9">
    <source>
        <dbReference type="ARBA" id="ARBA00031996"/>
    </source>
</evidence>
<evidence type="ECO:0000256" key="2">
    <source>
        <dbReference type="ARBA" id="ARBA00004993"/>
    </source>
</evidence>
<feature type="binding site" evidence="12">
    <location>
        <position position="70"/>
    </location>
    <ligand>
        <name>CoA</name>
        <dbReference type="ChEBI" id="CHEBI:57287"/>
    </ligand>
</feature>
<dbReference type="GO" id="GO:0009239">
    <property type="term" value="P:enterobactin biosynthetic process"/>
    <property type="evidence" value="ECO:0007669"/>
    <property type="project" value="UniProtKB-UniPathway"/>
</dbReference>
<feature type="domain" description="4'-phosphopantetheinyl transferase N-terminal" evidence="15">
    <location>
        <begin position="52"/>
        <end position="113"/>
    </location>
</feature>
<keyword evidence="6" id="KW-0808">Transferase</keyword>
<dbReference type="PRINTS" id="PR01399">
    <property type="entry name" value="ENTSNTHTASED"/>
</dbReference>
<dbReference type="UniPathway" id="UPA00017"/>
<evidence type="ECO:0000256" key="6">
    <source>
        <dbReference type="ARBA" id="ARBA00022679"/>
    </source>
</evidence>
<evidence type="ECO:0000256" key="7">
    <source>
        <dbReference type="ARBA" id="ARBA00023191"/>
    </source>
</evidence>
<evidence type="ECO:0000256" key="5">
    <source>
        <dbReference type="ARBA" id="ARBA00019087"/>
    </source>
</evidence>
<evidence type="ECO:0000256" key="4">
    <source>
        <dbReference type="ARBA" id="ARBA00011503"/>
    </source>
</evidence>
<reference evidence="16 17" key="1">
    <citation type="submission" date="2014-10" db="EMBL/GenBank/DDBJ databases">
        <title>Genome sequence of Erwinia typographi M043b.</title>
        <authorList>
            <person name="Chan K.-G."/>
            <person name="Tan W.-S."/>
        </authorList>
    </citation>
    <scope>NUCLEOTIDE SEQUENCE [LARGE SCALE GENOMIC DNA]</scope>
    <source>
        <strain evidence="16 17">M043b</strain>
    </source>
</reference>
<evidence type="ECO:0000259" key="15">
    <source>
        <dbReference type="Pfam" id="PF17837"/>
    </source>
</evidence>
<evidence type="ECO:0000256" key="1">
    <source>
        <dbReference type="ARBA" id="ARBA00003937"/>
    </source>
</evidence>
<evidence type="ECO:0000313" key="16">
    <source>
        <dbReference type="EMBL" id="KGT91761.1"/>
    </source>
</evidence>
<dbReference type="PANTHER" id="PTHR38096">
    <property type="entry name" value="ENTEROBACTIN SYNTHASE COMPONENT D"/>
    <property type="match status" value="1"/>
</dbReference>
<dbReference type="SUPFAM" id="SSF56214">
    <property type="entry name" value="4'-phosphopantetheinyl transferase"/>
    <property type="match status" value="1"/>
</dbReference>
<keyword evidence="7" id="KW-0259">Enterobactin biosynthesis</keyword>
<proteinExistence type="inferred from homology"/>
<dbReference type="GO" id="GO:0009366">
    <property type="term" value="C:enterobactin synthetase complex"/>
    <property type="evidence" value="ECO:0007669"/>
    <property type="project" value="InterPro"/>
</dbReference>
<keyword evidence="13" id="KW-0460">Magnesium</keyword>
<comment type="catalytic activity">
    <reaction evidence="11">
        <text>apo-[peptidyl-carrier protein] + CoA = holo-[peptidyl-carrier protein] + adenosine 3',5'-bisphosphate + H(+)</text>
        <dbReference type="Rhea" id="RHEA:46228"/>
        <dbReference type="Rhea" id="RHEA-COMP:11479"/>
        <dbReference type="Rhea" id="RHEA-COMP:11480"/>
        <dbReference type="ChEBI" id="CHEBI:15378"/>
        <dbReference type="ChEBI" id="CHEBI:29999"/>
        <dbReference type="ChEBI" id="CHEBI:57287"/>
        <dbReference type="ChEBI" id="CHEBI:58343"/>
        <dbReference type="ChEBI" id="CHEBI:64479"/>
    </reaction>
</comment>
<gene>
    <name evidence="16" type="ORF">NG99_15450</name>
</gene>
<comment type="function">
    <text evidence="1">Involved in the biosynthesis of the siderophore enterobactin (enterochelin), which is a macrocyclic trimeric lactone of N-(2,3-dihydroxybenzoyl)-serine. The serine trilactone serves as a scaffolding for the three catechol functionalities that provide hexadentate coordination for the tightly ligated iron(2+) atoms. Plays an essential role in the assembly of the enterobactin by catalyzing the transfer of the 4'-phosphopantetheine (Ppant) moiety from coenzyme A to the apo-domains of both EntB (ArCP domain) and EntF (PCP domain) to yield their holo-forms which make them competent for the activation of 2,3-dihydroxybenzoate (DHB) and L-serine, respectively.</text>
</comment>
<dbReference type="InterPro" id="IPR003542">
    <property type="entry name" value="Enbac_synth_compD-like"/>
</dbReference>
<evidence type="ECO:0000256" key="12">
    <source>
        <dbReference type="PIRSR" id="PIRSR603542-1"/>
    </source>
</evidence>
<evidence type="ECO:0000256" key="11">
    <source>
        <dbReference type="ARBA" id="ARBA00049191"/>
    </source>
</evidence>
<dbReference type="AlphaFoldDB" id="A0A0A3Z2A4"/>
<dbReference type="Pfam" id="PF17837">
    <property type="entry name" value="4PPT_N"/>
    <property type="match status" value="1"/>
</dbReference>
<dbReference type="Proteomes" id="UP000030351">
    <property type="component" value="Unassembled WGS sequence"/>
</dbReference>
<protein>
    <recommendedName>
        <fullName evidence="5">Enterobactin synthase component D</fullName>
    </recommendedName>
    <alternativeName>
        <fullName evidence="8">4'-phosphopantetheinyl transferase EntD</fullName>
    </alternativeName>
    <alternativeName>
        <fullName evidence="9">Enterochelin synthase D</fullName>
    </alternativeName>
</protein>
<comment type="catalytic activity">
    <reaction evidence="10">
        <text>apo-[aryl-carrier protein] + CoA = holo-[aryl-carrier protein] + adenosine 3',5'-bisphosphate + H(+)</text>
        <dbReference type="Rhea" id="RHEA:48404"/>
        <dbReference type="Rhea" id="RHEA-COMP:15903"/>
        <dbReference type="Rhea" id="RHEA-COMP:17557"/>
        <dbReference type="ChEBI" id="CHEBI:15378"/>
        <dbReference type="ChEBI" id="CHEBI:29999"/>
        <dbReference type="ChEBI" id="CHEBI:57287"/>
        <dbReference type="ChEBI" id="CHEBI:58343"/>
        <dbReference type="ChEBI" id="CHEBI:64479"/>
    </reaction>
</comment>
<name>A0A0A3Z2A4_9GAMM</name>
<keyword evidence="17" id="KW-1185">Reference proteome</keyword>
<organism evidence="16 17">
    <name type="scientific">Erwinia typographi</name>
    <dbReference type="NCBI Taxonomy" id="371042"/>
    <lineage>
        <taxon>Bacteria</taxon>
        <taxon>Pseudomonadati</taxon>
        <taxon>Pseudomonadota</taxon>
        <taxon>Gammaproteobacteria</taxon>
        <taxon>Enterobacterales</taxon>
        <taxon>Erwiniaceae</taxon>
        <taxon>Erwinia</taxon>
    </lineage>
</organism>
<evidence type="ECO:0000256" key="13">
    <source>
        <dbReference type="PIRSR" id="PIRSR603542-2"/>
    </source>
</evidence>
<feature type="binding site" evidence="12">
    <location>
        <position position="128"/>
    </location>
    <ligand>
        <name>CoA</name>
        <dbReference type="ChEBI" id="CHEBI:57287"/>
    </ligand>
</feature>
<dbReference type="EMBL" id="JRUQ01000044">
    <property type="protein sequence ID" value="KGT91761.1"/>
    <property type="molecule type" value="Genomic_DNA"/>
</dbReference>
<sequence>MRPLPLPETQGFLNDIQFSSPSGHPRICLVQARYDLSCFQESLFSSCDLPAPEHLAKAVKKRRGEYLASRLLTRHALCRLGAAPLVLDNDADRVPVWPEGFSGSLSHSNRRVALLLTNSASGTLTGVDCENILQPQTAVEIEEAIVTSNEKERIVGSGLPLAAALTVAFSIKESLYKALYPKLRQYMDFSAAEIVYCSAGAEKIRLRLTAAFSPEFPAGREFTGWAAVNGEEILSWVIDSPPGESKG</sequence>
<dbReference type="STRING" id="371042.NG99_15450"/>
<feature type="binding site" evidence="13">
    <location>
        <position position="130"/>
    </location>
    <ligand>
        <name>Mg(2+)</name>
        <dbReference type="ChEBI" id="CHEBI:18420"/>
    </ligand>
</feature>
<evidence type="ECO:0000256" key="10">
    <source>
        <dbReference type="ARBA" id="ARBA00049176"/>
    </source>
</evidence>
<comment type="cofactor">
    <cofactor evidence="13">
        <name>Mg(2+)</name>
        <dbReference type="ChEBI" id="CHEBI:18420"/>
    </cofactor>
</comment>
<dbReference type="Gene3D" id="3.90.470.20">
    <property type="entry name" value="4'-phosphopantetheinyl transferase domain"/>
    <property type="match status" value="1"/>
</dbReference>
<dbReference type="eggNOG" id="COG2977">
    <property type="taxonomic scope" value="Bacteria"/>
</dbReference>
<evidence type="ECO:0000313" key="17">
    <source>
        <dbReference type="Proteomes" id="UP000030351"/>
    </source>
</evidence>
<evidence type="ECO:0000256" key="8">
    <source>
        <dbReference type="ARBA" id="ARBA00029894"/>
    </source>
</evidence>
<dbReference type="InterPro" id="IPR037143">
    <property type="entry name" value="4-PPantetheinyl_Trfase_dom_sf"/>
</dbReference>
<dbReference type="GO" id="GO:0005886">
    <property type="term" value="C:plasma membrane"/>
    <property type="evidence" value="ECO:0007669"/>
    <property type="project" value="TreeGrafter"/>
</dbReference>
<feature type="binding site" evidence="12">
    <location>
        <position position="177"/>
    </location>
    <ligand>
        <name>CoA</name>
        <dbReference type="ChEBI" id="CHEBI:57287"/>
    </ligand>
</feature>
<accession>A0A0A3Z2A4</accession>